<evidence type="ECO:0000313" key="2">
    <source>
        <dbReference type="EMBL" id="MFC6647485.1"/>
    </source>
</evidence>
<keyword evidence="2" id="KW-0031">Aminopeptidase</keyword>
<dbReference type="Proteomes" id="UP001596391">
    <property type="component" value="Unassembled WGS sequence"/>
</dbReference>
<dbReference type="InterPro" id="IPR050344">
    <property type="entry name" value="Peptidase_M1_aminopeptidases"/>
</dbReference>
<dbReference type="GO" id="GO:0004177">
    <property type="term" value="F:aminopeptidase activity"/>
    <property type="evidence" value="ECO:0007669"/>
    <property type="project" value="UniProtKB-KW"/>
</dbReference>
<sequence length="393" mass="44481">MAEARKSDKTVMIRTAEEAAAASAQPTTSTKTWRFVMHNTRDVAFSASPVFVWDAARINLPAGKTALAQSVYPVEAVGQDAWSRSTEYMKDSVERFSARWFPYPYPNAINVAGPTEGMEYPGIVFDGPQERKDVTFFIAAHEIGHTWFPMIVGSNERTHAWMDEGFNTFIDIFESDDFNHGEYGPKRDGEYAPLKDQTPADQIQKVLADPNAPALMMRSDVVRNEYRHPVTYFKGAFGLVLLREQILGPERFDRAFRKYIADWAYKHPSPSDFFRTMESEGGEDLSYFWRGWYFENWQRDVAVTAVAYVDPAAPAKGVKVTVENRDKLVLPCILRVELEGGAHVDVQVPAETWMQNASHTFTVVTPAKAVRVVLDPEHKVPDSHRENDAMDVK</sequence>
<keyword evidence="3" id="KW-1185">Reference proteome</keyword>
<dbReference type="Gene3D" id="1.10.390.10">
    <property type="entry name" value="Neutral Protease Domain 2"/>
    <property type="match status" value="1"/>
</dbReference>
<dbReference type="EMBL" id="JBHSWI010000001">
    <property type="protein sequence ID" value="MFC6647485.1"/>
    <property type="molecule type" value="Genomic_DNA"/>
</dbReference>
<reference evidence="3" key="1">
    <citation type="journal article" date="2019" name="Int. J. Syst. Evol. Microbiol.">
        <title>The Global Catalogue of Microorganisms (GCM) 10K type strain sequencing project: providing services to taxonomists for standard genome sequencing and annotation.</title>
        <authorList>
            <consortium name="The Broad Institute Genomics Platform"/>
            <consortium name="The Broad Institute Genome Sequencing Center for Infectious Disease"/>
            <person name="Wu L."/>
            <person name="Ma J."/>
        </authorList>
    </citation>
    <scope>NUCLEOTIDE SEQUENCE [LARGE SCALE GENOMIC DNA]</scope>
    <source>
        <strain evidence="3">CGMCC 1.16026</strain>
    </source>
</reference>
<keyword evidence="2" id="KW-0645">Protease</keyword>
<dbReference type="InterPro" id="IPR014782">
    <property type="entry name" value="Peptidase_M1_dom"/>
</dbReference>
<dbReference type="PANTHER" id="PTHR11533">
    <property type="entry name" value="PROTEASE M1 ZINC METALLOPROTEASE"/>
    <property type="match status" value="1"/>
</dbReference>
<dbReference type="PANTHER" id="PTHR11533:SF174">
    <property type="entry name" value="PUROMYCIN-SENSITIVE AMINOPEPTIDASE-RELATED"/>
    <property type="match status" value="1"/>
</dbReference>
<dbReference type="Pfam" id="PF01433">
    <property type="entry name" value="Peptidase_M1"/>
    <property type="match status" value="1"/>
</dbReference>
<evidence type="ECO:0000313" key="3">
    <source>
        <dbReference type="Proteomes" id="UP001596391"/>
    </source>
</evidence>
<accession>A0ABW1ZDD5</accession>
<organism evidence="2 3">
    <name type="scientific">Granulicella cerasi</name>
    <dbReference type="NCBI Taxonomy" id="741063"/>
    <lineage>
        <taxon>Bacteria</taxon>
        <taxon>Pseudomonadati</taxon>
        <taxon>Acidobacteriota</taxon>
        <taxon>Terriglobia</taxon>
        <taxon>Terriglobales</taxon>
        <taxon>Acidobacteriaceae</taxon>
        <taxon>Granulicella</taxon>
    </lineage>
</organism>
<dbReference type="RefSeq" id="WP_390236328.1">
    <property type="nucleotide sequence ID" value="NZ_JBHSWI010000001.1"/>
</dbReference>
<keyword evidence="2" id="KW-0378">Hydrolase</keyword>
<dbReference type="InterPro" id="IPR027268">
    <property type="entry name" value="Peptidase_M4/M1_CTD_sf"/>
</dbReference>
<feature type="domain" description="Peptidase M1 membrane alanine aminopeptidase" evidence="1">
    <location>
        <begin position="132"/>
        <end position="292"/>
    </location>
</feature>
<proteinExistence type="predicted"/>
<protein>
    <submittedName>
        <fullName evidence="2">M1 family aminopeptidase</fullName>
    </submittedName>
</protein>
<comment type="caution">
    <text evidence="2">The sequence shown here is derived from an EMBL/GenBank/DDBJ whole genome shotgun (WGS) entry which is preliminary data.</text>
</comment>
<dbReference type="SUPFAM" id="SSF55486">
    <property type="entry name" value="Metalloproteases ('zincins'), catalytic domain"/>
    <property type="match status" value="1"/>
</dbReference>
<evidence type="ECO:0000259" key="1">
    <source>
        <dbReference type="Pfam" id="PF01433"/>
    </source>
</evidence>
<name>A0ABW1ZDD5_9BACT</name>
<gene>
    <name evidence="2" type="ORF">ACFQBQ_18290</name>
</gene>